<dbReference type="CDD" id="cd01949">
    <property type="entry name" value="GGDEF"/>
    <property type="match status" value="1"/>
</dbReference>
<dbReference type="SUPFAM" id="SSF55073">
    <property type="entry name" value="Nucleotide cyclase"/>
    <property type="match status" value="1"/>
</dbReference>
<dbReference type="NCBIfam" id="NF007135">
    <property type="entry name" value="PRK09581.1"/>
    <property type="match status" value="1"/>
</dbReference>
<dbReference type="InterPro" id="IPR043128">
    <property type="entry name" value="Rev_trsase/Diguanyl_cyclase"/>
</dbReference>
<comment type="caution">
    <text evidence="3">Lacks conserved residue(s) required for the propagation of feature annotation.</text>
</comment>
<dbReference type="Gene3D" id="3.40.50.2300">
    <property type="match status" value="2"/>
</dbReference>
<dbReference type="InterPro" id="IPR029787">
    <property type="entry name" value="Nucleotide_cyclase"/>
</dbReference>
<dbReference type="NCBIfam" id="TIGR00254">
    <property type="entry name" value="GGDEF"/>
    <property type="match status" value="1"/>
</dbReference>
<dbReference type="InterPro" id="IPR000160">
    <property type="entry name" value="GGDEF_dom"/>
</dbReference>
<reference evidence="6 7" key="1">
    <citation type="submission" date="2023-07" db="EMBL/GenBank/DDBJ databases">
        <title>Genomic Encyclopedia of Type Strains, Phase IV (KMG-IV): sequencing the most valuable type-strain genomes for metagenomic binning, comparative biology and taxonomic classification.</title>
        <authorList>
            <person name="Goeker M."/>
        </authorList>
    </citation>
    <scope>NUCLEOTIDE SEQUENCE [LARGE SCALE GENOMIC DNA]</scope>
    <source>
        <strain evidence="6 7">B1-1</strain>
    </source>
</reference>
<feature type="modified residue" description="4-aspartylphosphate" evidence="3">
    <location>
        <position position="53"/>
    </location>
</feature>
<dbReference type="Pfam" id="PF00072">
    <property type="entry name" value="Response_reg"/>
    <property type="match status" value="2"/>
</dbReference>
<dbReference type="SMART" id="SM00267">
    <property type="entry name" value="GGDEF"/>
    <property type="match status" value="1"/>
</dbReference>
<evidence type="ECO:0000256" key="1">
    <source>
        <dbReference type="ARBA" id="ARBA00012528"/>
    </source>
</evidence>
<dbReference type="InterPro" id="IPR001789">
    <property type="entry name" value="Sig_transdc_resp-reg_receiver"/>
</dbReference>
<dbReference type="PROSITE" id="PS50887">
    <property type="entry name" value="GGDEF"/>
    <property type="match status" value="1"/>
</dbReference>
<dbReference type="RefSeq" id="WP_266283472.1">
    <property type="nucleotide sequence ID" value="NZ_JAPKNF010000003.1"/>
</dbReference>
<proteinExistence type="predicted"/>
<dbReference type="InterPro" id="IPR050469">
    <property type="entry name" value="Diguanylate_Cyclase"/>
</dbReference>
<feature type="domain" description="Response regulatory" evidence="4">
    <location>
        <begin position="156"/>
        <end position="272"/>
    </location>
</feature>
<evidence type="ECO:0000256" key="2">
    <source>
        <dbReference type="ARBA" id="ARBA00034247"/>
    </source>
</evidence>
<dbReference type="CDD" id="cd17538">
    <property type="entry name" value="REC_D1_PleD-like"/>
    <property type="match status" value="1"/>
</dbReference>
<dbReference type="GO" id="GO:0052621">
    <property type="term" value="F:diguanylate cyclase activity"/>
    <property type="evidence" value="ECO:0007669"/>
    <property type="project" value="UniProtKB-EC"/>
</dbReference>
<evidence type="ECO:0000313" key="6">
    <source>
        <dbReference type="EMBL" id="MDQ0518051.1"/>
    </source>
</evidence>
<keyword evidence="7" id="KW-1185">Reference proteome</keyword>
<dbReference type="Proteomes" id="UP001223743">
    <property type="component" value="Unassembled WGS sequence"/>
</dbReference>
<comment type="caution">
    <text evidence="6">The sequence shown here is derived from an EMBL/GenBank/DDBJ whole genome shotgun (WGS) entry which is preliminary data.</text>
</comment>
<dbReference type="Gene3D" id="3.30.70.270">
    <property type="match status" value="1"/>
</dbReference>
<sequence>MTARVLVVDDQPANIKLLEAMLNAEYFEVVTASNGPEALAVCARGLCDLVLLDVMMPGMDGFEVCRRLKQNPQTAQLPVIIVTALDQPSDRLKGLEAGADDFLTKPINELALITRVKSLVRLKTLTDQLMVRASASSELGMTDPFDGAVASGDHGRILLVEDKPSRRSRIVEGLAEAGHRVDAESDPQEALFRIAEGPYDLVIVSLDLDGFDGLRLCSQIRSLERTRLLPILVVAQADETHRLVRGLDLGVNDYLLAPIDRNEMLARVRTQVRRSRFMERLRDNVHLTMEMAITDGLTGLHNRRYLERHLAGLVDQAAQRQRPLSVLLLDIDFFKSVNDTHGHDAGDDVLREFSRRVRRTVRSMDLVCRLGGEEFVVVMPDTESRIAEMVGERIRERIAAQPFLIEGGERQLAVTVSIGLSARSGRGDTPETLLRRADEALYRAKREGRNRVAAAVA</sequence>
<comment type="catalytic activity">
    <reaction evidence="2">
        <text>2 GTP = 3',3'-c-di-GMP + 2 diphosphate</text>
        <dbReference type="Rhea" id="RHEA:24898"/>
        <dbReference type="ChEBI" id="CHEBI:33019"/>
        <dbReference type="ChEBI" id="CHEBI:37565"/>
        <dbReference type="ChEBI" id="CHEBI:58805"/>
        <dbReference type="EC" id="2.7.7.65"/>
    </reaction>
</comment>
<feature type="domain" description="GGDEF" evidence="5">
    <location>
        <begin position="322"/>
        <end position="457"/>
    </location>
</feature>
<feature type="domain" description="Response regulatory" evidence="4">
    <location>
        <begin position="4"/>
        <end position="120"/>
    </location>
</feature>
<keyword evidence="3" id="KW-0597">Phosphoprotein</keyword>
<accession>A0ABU0MAQ2</accession>
<dbReference type="EMBL" id="JAUSWJ010000001">
    <property type="protein sequence ID" value="MDQ0518051.1"/>
    <property type="molecule type" value="Genomic_DNA"/>
</dbReference>
<dbReference type="PROSITE" id="PS50110">
    <property type="entry name" value="RESPONSE_REGULATORY"/>
    <property type="match status" value="2"/>
</dbReference>
<dbReference type="Pfam" id="PF00990">
    <property type="entry name" value="GGDEF"/>
    <property type="match status" value="1"/>
</dbReference>
<keyword evidence="6" id="KW-0548">Nucleotidyltransferase</keyword>
<dbReference type="PANTHER" id="PTHR45138:SF9">
    <property type="entry name" value="DIGUANYLATE CYCLASE DGCM-RELATED"/>
    <property type="match status" value="1"/>
</dbReference>
<gene>
    <name evidence="6" type="ORF">QO015_003664</name>
</gene>
<dbReference type="PANTHER" id="PTHR45138">
    <property type="entry name" value="REGULATORY COMPONENTS OF SENSORY TRANSDUCTION SYSTEM"/>
    <property type="match status" value="1"/>
</dbReference>
<keyword evidence="6" id="KW-0808">Transferase</keyword>
<dbReference type="EC" id="2.7.7.65" evidence="1"/>
<protein>
    <recommendedName>
        <fullName evidence="1">diguanylate cyclase</fullName>
        <ecNumber evidence="1">2.7.7.65</ecNumber>
    </recommendedName>
</protein>
<evidence type="ECO:0000256" key="3">
    <source>
        <dbReference type="PROSITE-ProRule" id="PRU00169"/>
    </source>
</evidence>
<dbReference type="SUPFAM" id="SSF52172">
    <property type="entry name" value="CheY-like"/>
    <property type="match status" value="2"/>
</dbReference>
<evidence type="ECO:0000259" key="4">
    <source>
        <dbReference type="PROSITE" id="PS50110"/>
    </source>
</evidence>
<evidence type="ECO:0000313" key="7">
    <source>
        <dbReference type="Proteomes" id="UP001223743"/>
    </source>
</evidence>
<name>A0ABU0MAQ2_9HYPH</name>
<dbReference type="SMART" id="SM00448">
    <property type="entry name" value="REC"/>
    <property type="match status" value="2"/>
</dbReference>
<dbReference type="InterPro" id="IPR011006">
    <property type="entry name" value="CheY-like_superfamily"/>
</dbReference>
<organism evidence="6 7">
    <name type="scientific">Kaistia geumhonensis</name>
    <dbReference type="NCBI Taxonomy" id="410839"/>
    <lineage>
        <taxon>Bacteria</taxon>
        <taxon>Pseudomonadati</taxon>
        <taxon>Pseudomonadota</taxon>
        <taxon>Alphaproteobacteria</taxon>
        <taxon>Hyphomicrobiales</taxon>
        <taxon>Kaistiaceae</taxon>
        <taxon>Kaistia</taxon>
    </lineage>
</organism>
<evidence type="ECO:0000259" key="5">
    <source>
        <dbReference type="PROSITE" id="PS50887"/>
    </source>
</evidence>